<sequence length="544" mass="61227">MDPSIIEVALIGAGLGITSHLGYFIRGEFVESAPRLLIVALATPPASVALLTAYTHLSLAGAIKITTIGYGAYSAALVTSMVMYRLFFHPLRHFHGPKFATITQMYHAYQISQGNNYVYLARMHAAYGGFVRIGPNTLSVAEPDWVDLVHNRHTLFKKADWYDLGKPRISLQQIRDPVLHDKRRRHGWDKAFTATSLRAYDSRIVKYADILVLQLRKTGLRTVNVTEWFNSFAFDVMGELTFGRAFKALETGKSHPVIDAIHVANTNGSNLHSLPWLFVIMLQLLPKSLSGFGPVLAYGDKYVKERQTYEPDEPDIMSRILGAGQFFPNKKEEEDILKSDSRLLIVAGSDTTATALTFAYYHLARDSSIVEKLRKELSQHHITDQKQCNVQQLQDLPYMNAVINEVLRLHPPVPSGFFRETPAEGVNIGGHFLPGGVKLLTPPYVIQRSPKAFVKPNDFLPERWTTRPELILKKEAFFPFLIGRFSCIGKQLALNELRLVLAKLILEFDITFAENEDGRALLEESIDGNTMVLAKLNIHFHSRK</sequence>
<dbReference type="PRINTS" id="PR00463">
    <property type="entry name" value="EP450I"/>
</dbReference>
<dbReference type="GeneID" id="70135662"/>
<keyword evidence="9" id="KW-0812">Transmembrane</keyword>
<evidence type="ECO:0000256" key="1">
    <source>
        <dbReference type="ARBA" id="ARBA00001971"/>
    </source>
</evidence>
<comment type="similarity">
    <text evidence="2">Belongs to the cytochrome P450 family.</text>
</comment>
<evidence type="ECO:0000256" key="5">
    <source>
        <dbReference type="ARBA" id="ARBA00023002"/>
    </source>
</evidence>
<comment type="cofactor">
    <cofactor evidence="1 8">
        <name>heme</name>
        <dbReference type="ChEBI" id="CHEBI:30413"/>
    </cofactor>
</comment>
<keyword evidence="7" id="KW-0503">Monooxygenase</keyword>
<dbReference type="InterPro" id="IPR036396">
    <property type="entry name" value="Cyt_P450_sf"/>
</dbReference>
<dbReference type="PRINTS" id="PR00385">
    <property type="entry name" value="P450"/>
</dbReference>
<dbReference type="EMBL" id="JAGPXC010000002">
    <property type="protein sequence ID" value="KAH6657240.1"/>
    <property type="molecule type" value="Genomic_DNA"/>
</dbReference>
<dbReference type="GO" id="GO:0020037">
    <property type="term" value="F:heme binding"/>
    <property type="evidence" value="ECO:0007669"/>
    <property type="project" value="InterPro"/>
</dbReference>
<evidence type="ECO:0000256" key="9">
    <source>
        <dbReference type="SAM" id="Phobius"/>
    </source>
</evidence>
<dbReference type="Gene3D" id="1.10.630.10">
    <property type="entry name" value="Cytochrome P450"/>
    <property type="match status" value="1"/>
</dbReference>
<dbReference type="InterPro" id="IPR001128">
    <property type="entry name" value="Cyt_P450"/>
</dbReference>
<dbReference type="GO" id="GO:0004497">
    <property type="term" value="F:monooxygenase activity"/>
    <property type="evidence" value="ECO:0007669"/>
    <property type="project" value="UniProtKB-KW"/>
</dbReference>
<dbReference type="InterPro" id="IPR050121">
    <property type="entry name" value="Cytochrome_P450_monoxygenase"/>
</dbReference>
<evidence type="ECO:0000256" key="4">
    <source>
        <dbReference type="ARBA" id="ARBA00022723"/>
    </source>
</evidence>
<dbReference type="AlphaFoldDB" id="A0A9P8USI7"/>
<dbReference type="RefSeq" id="XP_045961474.1">
    <property type="nucleotide sequence ID" value="XM_046106771.1"/>
</dbReference>
<proteinExistence type="inferred from homology"/>
<keyword evidence="3 8" id="KW-0349">Heme</keyword>
<keyword evidence="6 8" id="KW-0408">Iron</keyword>
<dbReference type="GO" id="GO:0005506">
    <property type="term" value="F:iron ion binding"/>
    <property type="evidence" value="ECO:0007669"/>
    <property type="project" value="InterPro"/>
</dbReference>
<evidence type="ECO:0000256" key="2">
    <source>
        <dbReference type="ARBA" id="ARBA00010617"/>
    </source>
</evidence>
<dbReference type="Pfam" id="PF00067">
    <property type="entry name" value="p450"/>
    <property type="match status" value="1"/>
</dbReference>
<feature type="binding site" description="axial binding residue" evidence="8">
    <location>
        <position position="487"/>
    </location>
    <ligand>
        <name>heme</name>
        <dbReference type="ChEBI" id="CHEBI:30413"/>
    </ligand>
    <ligandPart>
        <name>Fe</name>
        <dbReference type="ChEBI" id="CHEBI:18248"/>
    </ligandPart>
</feature>
<reference evidence="10" key="1">
    <citation type="journal article" date="2021" name="Nat. Commun.">
        <title>Genetic determinants of endophytism in the Arabidopsis root mycobiome.</title>
        <authorList>
            <person name="Mesny F."/>
            <person name="Miyauchi S."/>
            <person name="Thiergart T."/>
            <person name="Pickel B."/>
            <person name="Atanasova L."/>
            <person name="Karlsson M."/>
            <person name="Huettel B."/>
            <person name="Barry K.W."/>
            <person name="Haridas S."/>
            <person name="Chen C."/>
            <person name="Bauer D."/>
            <person name="Andreopoulos W."/>
            <person name="Pangilinan J."/>
            <person name="LaButti K."/>
            <person name="Riley R."/>
            <person name="Lipzen A."/>
            <person name="Clum A."/>
            <person name="Drula E."/>
            <person name="Henrissat B."/>
            <person name="Kohler A."/>
            <person name="Grigoriev I.V."/>
            <person name="Martin F.M."/>
            <person name="Hacquard S."/>
        </authorList>
    </citation>
    <scope>NUCLEOTIDE SEQUENCE</scope>
    <source>
        <strain evidence="10">MPI-SDFR-AT-0073</strain>
    </source>
</reference>
<comment type="caution">
    <text evidence="10">The sequence shown here is derived from an EMBL/GenBank/DDBJ whole genome shotgun (WGS) entry which is preliminary data.</text>
</comment>
<accession>A0A9P8USI7</accession>
<evidence type="ECO:0000313" key="10">
    <source>
        <dbReference type="EMBL" id="KAH6657240.1"/>
    </source>
</evidence>
<organism evidence="10 11">
    <name type="scientific">Truncatella angustata</name>
    <dbReference type="NCBI Taxonomy" id="152316"/>
    <lineage>
        <taxon>Eukaryota</taxon>
        <taxon>Fungi</taxon>
        <taxon>Dikarya</taxon>
        <taxon>Ascomycota</taxon>
        <taxon>Pezizomycotina</taxon>
        <taxon>Sordariomycetes</taxon>
        <taxon>Xylariomycetidae</taxon>
        <taxon>Amphisphaeriales</taxon>
        <taxon>Sporocadaceae</taxon>
        <taxon>Truncatella</taxon>
    </lineage>
</organism>
<keyword evidence="11" id="KW-1185">Reference proteome</keyword>
<dbReference type="OrthoDB" id="6692864at2759"/>
<dbReference type="GO" id="GO:0016705">
    <property type="term" value="F:oxidoreductase activity, acting on paired donors, with incorporation or reduction of molecular oxygen"/>
    <property type="evidence" value="ECO:0007669"/>
    <property type="project" value="InterPro"/>
</dbReference>
<protein>
    <submittedName>
        <fullName evidence="10">Cytochrome P450</fullName>
    </submittedName>
</protein>
<evidence type="ECO:0000256" key="3">
    <source>
        <dbReference type="ARBA" id="ARBA00022617"/>
    </source>
</evidence>
<keyword evidence="9" id="KW-0472">Membrane</keyword>
<dbReference type="Proteomes" id="UP000758603">
    <property type="component" value="Unassembled WGS sequence"/>
</dbReference>
<keyword evidence="9" id="KW-1133">Transmembrane helix</keyword>
<evidence type="ECO:0000256" key="8">
    <source>
        <dbReference type="PIRSR" id="PIRSR602401-1"/>
    </source>
</evidence>
<evidence type="ECO:0000313" key="11">
    <source>
        <dbReference type="Proteomes" id="UP000758603"/>
    </source>
</evidence>
<evidence type="ECO:0000256" key="7">
    <source>
        <dbReference type="ARBA" id="ARBA00023033"/>
    </source>
</evidence>
<feature type="transmembrane region" description="Helical" evidence="9">
    <location>
        <begin position="36"/>
        <end position="56"/>
    </location>
</feature>
<feature type="transmembrane region" description="Helical" evidence="9">
    <location>
        <begin position="68"/>
        <end position="88"/>
    </location>
</feature>
<feature type="transmembrane region" description="Helical" evidence="9">
    <location>
        <begin position="6"/>
        <end position="24"/>
    </location>
</feature>
<keyword evidence="5" id="KW-0560">Oxidoreductase</keyword>
<dbReference type="PANTHER" id="PTHR24305:SF187">
    <property type="entry name" value="P450, PUTATIVE (EUROFUNG)-RELATED"/>
    <property type="match status" value="1"/>
</dbReference>
<evidence type="ECO:0000256" key="6">
    <source>
        <dbReference type="ARBA" id="ARBA00023004"/>
    </source>
</evidence>
<gene>
    <name evidence="10" type="ORF">BKA67DRAFT_655516</name>
</gene>
<keyword evidence="4 8" id="KW-0479">Metal-binding</keyword>
<dbReference type="InterPro" id="IPR002401">
    <property type="entry name" value="Cyt_P450_E_grp-I"/>
</dbReference>
<dbReference type="SUPFAM" id="SSF48264">
    <property type="entry name" value="Cytochrome P450"/>
    <property type="match status" value="1"/>
</dbReference>
<dbReference type="PANTHER" id="PTHR24305">
    <property type="entry name" value="CYTOCHROME P450"/>
    <property type="match status" value="1"/>
</dbReference>
<name>A0A9P8USI7_9PEZI</name>
<dbReference type="CDD" id="cd11061">
    <property type="entry name" value="CYP67-like"/>
    <property type="match status" value="1"/>
</dbReference>